<feature type="domain" description="Trichome birefringence-like C-terminal" evidence="2">
    <location>
        <begin position="23"/>
        <end position="63"/>
    </location>
</feature>
<name>A0A0S3SAK9_PHAAN</name>
<dbReference type="InterPro" id="IPR026057">
    <property type="entry name" value="TBL_C"/>
</dbReference>
<dbReference type="PANTHER" id="PTHR32285">
    <property type="entry name" value="PROTEIN TRICHOME BIREFRINGENCE-LIKE 9-RELATED"/>
    <property type="match status" value="1"/>
</dbReference>
<organism evidence="3 4">
    <name type="scientific">Vigna angularis var. angularis</name>
    <dbReference type="NCBI Taxonomy" id="157739"/>
    <lineage>
        <taxon>Eukaryota</taxon>
        <taxon>Viridiplantae</taxon>
        <taxon>Streptophyta</taxon>
        <taxon>Embryophyta</taxon>
        <taxon>Tracheophyta</taxon>
        <taxon>Spermatophyta</taxon>
        <taxon>Magnoliopsida</taxon>
        <taxon>eudicotyledons</taxon>
        <taxon>Gunneridae</taxon>
        <taxon>Pentapetalae</taxon>
        <taxon>rosids</taxon>
        <taxon>fabids</taxon>
        <taxon>Fabales</taxon>
        <taxon>Fabaceae</taxon>
        <taxon>Papilionoideae</taxon>
        <taxon>50 kb inversion clade</taxon>
        <taxon>NPAAA clade</taxon>
        <taxon>indigoferoid/millettioid clade</taxon>
        <taxon>Phaseoleae</taxon>
        <taxon>Vigna</taxon>
    </lineage>
</organism>
<comment type="similarity">
    <text evidence="1">Belongs to the PC-esterase family. TBL subfamily.</text>
</comment>
<sequence>MVKRVRSDSGYLYWRWSPRDCKLPEFNPKKFLKFMRNKSLAFIGDSVSRNHVQFLLCILSKNYLRWSYNTGSILGSGLEQGKINIWG</sequence>
<reference evidence="3 4" key="1">
    <citation type="journal article" date="2015" name="Sci. Rep.">
        <title>The power of single molecule real-time sequencing technology in the de novo assembly of a eukaryotic genome.</title>
        <authorList>
            <person name="Sakai H."/>
            <person name="Naito K."/>
            <person name="Ogiso-Tanaka E."/>
            <person name="Takahashi Y."/>
            <person name="Iseki K."/>
            <person name="Muto C."/>
            <person name="Satou K."/>
            <person name="Teruya K."/>
            <person name="Shiroma A."/>
            <person name="Shimoji M."/>
            <person name="Hirano T."/>
            <person name="Itoh T."/>
            <person name="Kaga A."/>
            <person name="Tomooka N."/>
        </authorList>
    </citation>
    <scope>NUCLEOTIDE SEQUENCE [LARGE SCALE GENOMIC DNA]</scope>
    <source>
        <strain evidence="4">cv. Shumari</strain>
    </source>
</reference>
<evidence type="ECO:0000259" key="2">
    <source>
        <dbReference type="Pfam" id="PF13839"/>
    </source>
</evidence>
<dbReference type="AlphaFoldDB" id="A0A0S3SAK9"/>
<protein>
    <recommendedName>
        <fullName evidence="2">Trichome birefringence-like C-terminal domain-containing protein</fullName>
    </recommendedName>
</protein>
<evidence type="ECO:0000313" key="4">
    <source>
        <dbReference type="Proteomes" id="UP000291084"/>
    </source>
</evidence>
<dbReference type="PANTHER" id="PTHR32285:SF324">
    <property type="entry name" value="PROTEIN TRICHOME BIREFRINGENCE-LIKE 25"/>
    <property type="match status" value="1"/>
</dbReference>
<evidence type="ECO:0000313" key="3">
    <source>
        <dbReference type="EMBL" id="BAT89831.1"/>
    </source>
</evidence>
<accession>A0A0S3SAK9</accession>
<dbReference type="InterPro" id="IPR029962">
    <property type="entry name" value="TBL"/>
</dbReference>
<dbReference type="EMBL" id="AP015039">
    <property type="protein sequence ID" value="BAT89831.1"/>
    <property type="molecule type" value="Genomic_DNA"/>
</dbReference>
<gene>
    <name evidence="3" type="primary">Vigan.06G090800</name>
    <name evidence="3" type="ORF">VIGAN_06090800</name>
</gene>
<keyword evidence="4" id="KW-1185">Reference proteome</keyword>
<dbReference type="GO" id="GO:0016413">
    <property type="term" value="F:O-acetyltransferase activity"/>
    <property type="evidence" value="ECO:0007669"/>
    <property type="project" value="InterPro"/>
</dbReference>
<proteinExistence type="inferred from homology"/>
<dbReference type="GO" id="GO:0005794">
    <property type="term" value="C:Golgi apparatus"/>
    <property type="evidence" value="ECO:0007669"/>
    <property type="project" value="TreeGrafter"/>
</dbReference>
<dbReference type="Proteomes" id="UP000291084">
    <property type="component" value="Chromosome 6"/>
</dbReference>
<evidence type="ECO:0000256" key="1">
    <source>
        <dbReference type="ARBA" id="ARBA00007727"/>
    </source>
</evidence>
<dbReference type="OrthoDB" id="1739608at2759"/>
<dbReference type="Pfam" id="PF13839">
    <property type="entry name" value="PC-Esterase"/>
    <property type="match status" value="1"/>
</dbReference>